<reference evidence="1 2" key="1">
    <citation type="journal article" date="2010" name="J. Bacteriol.">
        <title>Genome sequences of Pelagibaca bermudensis HTCC2601T and Maritimibacter alkaliphilus HTCC2654T, the type strains of two marine Roseobacter genera.</title>
        <authorList>
            <person name="Thrash J.C."/>
            <person name="Cho J.C."/>
            <person name="Ferriera S."/>
            <person name="Johnson J."/>
            <person name="Vergin K.L."/>
            <person name="Giovannoni S.J."/>
        </authorList>
    </citation>
    <scope>NUCLEOTIDE SEQUENCE [LARGE SCALE GENOMIC DNA]</scope>
    <source>
        <strain evidence="1 2">HTCC2654</strain>
    </source>
</reference>
<protein>
    <submittedName>
        <fullName evidence="1">Uncharacterized protein</fullName>
    </submittedName>
</protein>
<organism evidence="1 2">
    <name type="scientific">Maritimibacter alkaliphilus HTCC2654</name>
    <dbReference type="NCBI Taxonomy" id="314271"/>
    <lineage>
        <taxon>Bacteria</taxon>
        <taxon>Pseudomonadati</taxon>
        <taxon>Pseudomonadota</taxon>
        <taxon>Alphaproteobacteria</taxon>
        <taxon>Rhodobacterales</taxon>
        <taxon>Roseobacteraceae</taxon>
        <taxon>Maritimibacter</taxon>
    </lineage>
</organism>
<proteinExistence type="predicted"/>
<name>A3VM70_9RHOB</name>
<keyword evidence="2" id="KW-1185">Reference proteome</keyword>
<dbReference type="Proteomes" id="UP000002931">
    <property type="component" value="Unassembled WGS sequence"/>
</dbReference>
<sequence>MGSRLAFGEFQRGTRLPKTLQLQAFLDGCSLPLVQALGQIIDMDAFGAFLGRFHADKRKGDGASRELADELVGTQAEKSLARSSAGMIGRPEYIAIKRNAVFMIPK</sequence>
<dbReference type="HOGENOM" id="CLU_2219947_0_0_5"/>
<evidence type="ECO:0000313" key="2">
    <source>
        <dbReference type="Proteomes" id="UP000002931"/>
    </source>
</evidence>
<evidence type="ECO:0000313" key="1">
    <source>
        <dbReference type="EMBL" id="EAQ10641.1"/>
    </source>
</evidence>
<dbReference type="STRING" id="314271.RB2654_23088"/>
<gene>
    <name evidence="1" type="ORF">RB2654_23088</name>
</gene>
<dbReference type="EMBL" id="AAMT01000029">
    <property type="protein sequence ID" value="EAQ10641.1"/>
    <property type="molecule type" value="Genomic_DNA"/>
</dbReference>
<comment type="caution">
    <text evidence="1">The sequence shown here is derived from an EMBL/GenBank/DDBJ whole genome shotgun (WGS) entry which is preliminary data.</text>
</comment>
<accession>A3VM70</accession>
<dbReference type="AlphaFoldDB" id="A3VM70"/>